<keyword evidence="4 5" id="KW-0067">ATP-binding</keyword>
<evidence type="ECO:0000313" key="8">
    <source>
        <dbReference type="Proteomes" id="UP001239909"/>
    </source>
</evidence>
<evidence type="ECO:0000256" key="3">
    <source>
        <dbReference type="ARBA" id="ARBA00022741"/>
    </source>
</evidence>
<comment type="subunit">
    <text evidence="5">The complex is probably composed of two ATP-binding proteins, two transmembrane proteins and a solute-binding protein.</text>
</comment>
<dbReference type="SUPFAM" id="SSF52540">
    <property type="entry name" value="P-loop containing nucleoside triphosphate hydrolases"/>
    <property type="match status" value="1"/>
</dbReference>
<evidence type="ECO:0000256" key="4">
    <source>
        <dbReference type="ARBA" id="ARBA00022840"/>
    </source>
</evidence>
<comment type="subcellular location">
    <subcellularLocation>
        <location evidence="5">Cell inner membrane</location>
        <topology evidence="5">Peripheral membrane protein</topology>
    </subcellularLocation>
</comment>
<dbReference type="InterPro" id="IPR051921">
    <property type="entry name" value="ABC_osmolyte_uptake_ATP-bind"/>
</dbReference>
<keyword evidence="3 5" id="KW-0547">Nucleotide-binding</keyword>
<evidence type="ECO:0000256" key="5">
    <source>
        <dbReference type="RuleBase" id="RU369116"/>
    </source>
</evidence>
<dbReference type="PANTHER" id="PTHR43869">
    <property type="entry name" value="GLYCINE BETAINE/PROLINE BETAINE TRANSPORT SYSTEM ATP-BINDING PROTEIN PROV"/>
    <property type="match status" value="1"/>
</dbReference>
<name>A0ABQ6LN75_9RHOB</name>
<dbReference type="EC" id="7.6.2.9" evidence="5"/>
<dbReference type="InterPro" id="IPR027417">
    <property type="entry name" value="P-loop_NTPase"/>
</dbReference>
<keyword evidence="2 5" id="KW-0813">Transport</keyword>
<proteinExistence type="inferred from homology"/>
<dbReference type="PANTHER" id="PTHR43869:SF1">
    <property type="entry name" value="GLYCINE BETAINE_PROLINE BETAINE TRANSPORT SYSTEM ATP-BINDING PROTEIN PROV"/>
    <property type="match status" value="1"/>
</dbReference>
<comment type="similarity">
    <text evidence="1 5">Belongs to the ABC transporter superfamily.</text>
</comment>
<dbReference type="EMBL" id="BSYI01000012">
    <property type="protein sequence ID" value="GMG82648.1"/>
    <property type="molecule type" value="Genomic_DNA"/>
</dbReference>
<keyword evidence="8" id="KW-1185">Reference proteome</keyword>
<keyword evidence="5" id="KW-0472">Membrane</keyword>
<dbReference type="InterPro" id="IPR003593">
    <property type="entry name" value="AAA+_ATPase"/>
</dbReference>
<sequence>MTSRAAPKLSVRNLWKIYGPNPRRIVSGAFRDMTHERRLEHVREARHFVAAADVSFDVHEGRIFVIMGLSGSGKSTVLRAVSRLDEPTCGQVFLDDTDLLTASPRALIEIRRRKMGMVFQSFGLLPHLDVMQNVAFPLKAQGLPRDRREARAREMIDLVGLKGRERSYPHQLSGGQQQRVGIARSLAVEPELWFLDEPFSALDPLIRAQMQDEFLRLQKQLHKTIVFVTHDFLEALKLADTICIMKDGEIVQIGAPAEIVLRPANAYVREFIGDVPLAHVLRAGDVMSPPRNDGRAHPSVPPEAILEDAIRLFGETTETVDVVGADGAVLGSLQPLQVIRSLHHDGPGPDR</sequence>
<dbReference type="Proteomes" id="UP001239909">
    <property type="component" value="Unassembled WGS sequence"/>
</dbReference>
<dbReference type="Pfam" id="PF00005">
    <property type="entry name" value="ABC_tran"/>
    <property type="match status" value="1"/>
</dbReference>
<reference evidence="7 8" key="1">
    <citation type="submission" date="2023-04" db="EMBL/GenBank/DDBJ databases">
        <title>Marinoamorphus aggregata gen. nov., sp. Nov., isolate from tissue of brittle star Ophioplocus japonicus.</title>
        <authorList>
            <person name="Kawano K."/>
            <person name="Sawayama S."/>
            <person name="Nakagawa S."/>
        </authorList>
    </citation>
    <scope>NUCLEOTIDE SEQUENCE [LARGE SCALE GENOMIC DNA]</scope>
    <source>
        <strain evidence="7 8">NKW23</strain>
    </source>
</reference>
<comment type="catalytic activity">
    <reaction evidence="5">
        <text>a quaternary ammonium(out) + ATP + H2O = a quaternary ammonium(in) + ADP + phosphate + H(+)</text>
        <dbReference type="Rhea" id="RHEA:11036"/>
        <dbReference type="ChEBI" id="CHEBI:15377"/>
        <dbReference type="ChEBI" id="CHEBI:15378"/>
        <dbReference type="ChEBI" id="CHEBI:30616"/>
        <dbReference type="ChEBI" id="CHEBI:35267"/>
        <dbReference type="ChEBI" id="CHEBI:43474"/>
        <dbReference type="ChEBI" id="CHEBI:456216"/>
    </reaction>
</comment>
<evidence type="ECO:0000313" key="7">
    <source>
        <dbReference type="EMBL" id="GMG82648.1"/>
    </source>
</evidence>
<keyword evidence="5" id="KW-0997">Cell inner membrane</keyword>
<evidence type="ECO:0000256" key="2">
    <source>
        <dbReference type="ARBA" id="ARBA00022448"/>
    </source>
</evidence>
<dbReference type="NCBIfam" id="TIGR01186">
    <property type="entry name" value="proV"/>
    <property type="match status" value="1"/>
</dbReference>
<feature type="domain" description="ABC transporter" evidence="6">
    <location>
        <begin position="34"/>
        <end position="272"/>
    </location>
</feature>
<keyword evidence="5" id="KW-1003">Cell membrane</keyword>
<comment type="caution">
    <text evidence="7">The sequence shown here is derived from an EMBL/GenBank/DDBJ whole genome shotgun (WGS) entry which is preliminary data.</text>
</comment>
<dbReference type="SMART" id="SM00382">
    <property type="entry name" value="AAA"/>
    <property type="match status" value="1"/>
</dbReference>
<dbReference type="InterPro" id="IPR003439">
    <property type="entry name" value="ABC_transporter-like_ATP-bd"/>
</dbReference>
<dbReference type="GO" id="GO:0005524">
    <property type="term" value="F:ATP binding"/>
    <property type="evidence" value="ECO:0007669"/>
    <property type="project" value="UniProtKB-KW"/>
</dbReference>
<organism evidence="7 8">
    <name type="scientific">Paralimibaculum aggregatum</name>
    <dbReference type="NCBI Taxonomy" id="3036245"/>
    <lineage>
        <taxon>Bacteria</taxon>
        <taxon>Pseudomonadati</taxon>
        <taxon>Pseudomonadota</taxon>
        <taxon>Alphaproteobacteria</taxon>
        <taxon>Rhodobacterales</taxon>
        <taxon>Paracoccaceae</taxon>
        <taxon>Paralimibaculum</taxon>
    </lineage>
</organism>
<dbReference type="PROSITE" id="PS00211">
    <property type="entry name" value="ABC_TRANSPORTER_1"/>
    <property type="match status" value="1"/>
</dbReference>
<dbReference type="Gene3D" id="3.40.50.300">
    <property type="entry name" value="P-loop containing nucleotide triphosphate hydrolases"/>
    <property type="match status" value="1"/>
</dbReference>
<dbReference type="RefSeq" id="WP_285671435.1">
    <property type="nucleotide sequence ID" value="NZ_BSYI01000012.1"/>
</dbReference>
<dbReference type="InterPro" id="IPR017871">
    <property type="entry name" value="ABC_transporter-like_CS"/>
</dbReference>
<accession>A0ABQ6LN75</accession>
<protein>
    <recommendedName>
        <fullName evidence="5">Quaternary amine transport ATP-binding protein</fullName>
        <ecNumber evidence="5">7.6.2.9</ecNumber>
    </recommendedName>
</protein>
<evidence type="ECO:0000259" key="6">
    <source>
        <dbReference type="PROSITE" id="PS50893"/>
    </source>
</evidence>
<dbReference type="PROSITE" id="PS50893">
    <property type="entry name" value="ABC_TRANSPORTER_2"/>
    <property type="match status" value="1"/>
</dbReference>
<dbReference type="InterPro" id="IPR005892">
    <property type="entry name" value="Gly-betaine_transp_ATP-bd"/>
</dbReference>
<evidence type="ECO:0000256" key="1">
    <source>
        <dbReference type="ARBA" id="ARBA00005417"/>
    </source>
</evidence>
<gene>
    <name evidence="7" type="ORF">LNKW23_18610</name>
</gene>